<evidence type="ECO:0000313" key="3">
    <source>
        <dbReference type="Proteomes" id="UP001168877"/>
    </source>
</evidence>
<reference evidence="2" key="1">
    <citation type="journal article" date="2022" name="Plant J.">
        <title>Strategies of tolerance reflected in two North American maple genomes.</title>
        <authorList>
            <person name="McEvoy S.L."/>
            <person name="Sezen U.U."/>
            <person name="Trouern-Trend A."/>
            <person name="McMahon S.M."/>
            <person name="Schaberg P.G."/>
            <person name="Yang J."/>
            <person name="Wegrzyn J.L."/>
            <person name="Swenson N.G."/>
        </authorList>
    </citation>
    <scope>NUCLEOTIDE SEQUENCE</scope>
    <source>
        <strain evidence="2">NS2018</strain>
    </source>
</reference>
<dbReference type="PANTHER" id="PTHR32278:SF111">
    <property type="entry name" value="F-BOX PROTEIN PP2-B12-RELATED"/>
    <property type="match status" value="1"/>
</dbReference>
<dbReference type="Proteomes" id="UP001168877">
    <property type="component" value="Unassembled WGS sequence"/>
</dbReference>
<reference evidence="2" key="2">
    <citation type="submission" date="2023-06" db="EMBL/GenBank/DDBJ databases">
        <authorList>
            <person name="Swenson N.G."/>
            <person name="Wegrzyn J.L."/>
            <person name="Mcevoy S.L."/>
        </authorList>
    </citation>
    <scope>NUCLEOTIDE SEQUENCE</scope>
    <source>
        <strain evidence="2">NS2018</strain>
        <tissue evidence="2">Leaf</tissue>
    </source>
</reference>
<dbReference type="PANTHER" id="PTHR32278">
    <property type="entry name" value="F-BOX DOMAIN-CONTAINING PROTEIN"/>
    <property type="match status" value="1"/>
</dbReference>
<evidence type="ECO:0000259" key="1">
    <source>
        <dbReference type="Pfam" id="PF00646"/>
    </source>
</evidence>
<dbReference type="Gene3D" id="1.20.1280.50">
    <property type="match status" value="1"/>
</dbReference>
<evidence type="ECO:0000313" key="2">
    <source>
        <dbReference type="EMBL" id="KAK0582742.1"/>
    </source>
</evidence>
<dbReference type="InterPro" id="IPR036047">
    <property type="entry name" value="F-box-like_dom_sf"/>
</dbReference>
<dbReference type="CDD" id="cd22162">
    <property type="entry name" value="F-box_AtSKIP3-like"/>
    <property type="match status" value="1"/>
</dbReference>
<name>A0AA39RXV9_ACESA</name>
<dbReference type="AlphaFoldDB" id="A0AA39RXV9"/>
<organism evidence="2 3">
    <name type="scientific">Acer saccharum</name>
    <name type="common">Sugar maple</name>
    <dbReference type="NCBI Taxonomy" id="4024"/>
    <lineage>
        <taxon>Eukaryota</taxon>
        <taxon>Viridiplantae</taxon>
        <taxon>Streptophyta</taxon>
        <taxon>Embryophyta</taxon>
        <taxon>Tracheophyta</taxon>
        <taxon>Spermatophyta</taxon>
        <taxon>Magnoliopsida</taxon>
        <taxon>eudicotyledons</taxon>
        <taxon>Gunneridae</taxon>
        <taxon>Pentapetalae</taxon>
        <taxon>rosids</taxon>
        <taxon>malvids</taxon>
        <taxon>Sapindales</taxon>
        <taxon>Sapindaceae</taxon>
        <taxon>Hippocastanoideae</taxon>
        <taxon>Acereae</taxon>
        <taxon>Acer</taxon>
    </lineage>
</organism>
<dbReference type="InterPro" id="IPR001810">
    <property type="entry name" value="F-box_dom"/>
</dbReference>
<keyword evidence="3" id="KW-1185">Reference proteome</keyword>
<dbReference type="SUPFAM" id="SSF81383">
    <property type="entry name" value="F-box domain"/>
    <property type="match status" value="1"/>
</dbReference>
<gene>
    <name evidence="2" type="ORF">LWI29_029048</name>
</gene>
<feature type="domain" description="F-box" evidence="1">
    <location>
        <begin position="5"/>
        <end position="45"/>
    </location>
</feature>
<proteinExistence type="predicted"/>
<sequence length="115" mass="12729">MSGMLALPEGCIAAIISFTTPRDACQLACVSTTFKSAADSNVVWDRFLPPEYSSSSSSSSSTTWSALSKKELYFRTSHNLIHKGNLSFWFDLLSGKKCYMISARELYIEEVILIA</sequence>
<protein>
    <recommendedName>
        <fullName evidence="1">F-box domain-containing protein</fullName>
    </recommendedName>
</protein>
<accession>A0AA39RXV9</accession>
<dbReference type="EMBL" id="JAUESC010000384">
    <property type="protein sequence ID" value="KAK0582742.1"/>
    <property type="molecule type" value="Genomic_DNA"/>
</dbReference>
<comment type="caution">
    <text evidence="2">The sequence shown here is derived from an EMBL/GenBank/DDBJ whole genome shotgun (WGS) entry which is preliminary data.</text>
</comment>
<dbReference type="Pfam" id="PF00646">
    <property type="entry name" value="F-box"/>
    <property type="match status" value="1"/>
</dbReference>